<dbReference type="InterPro" id="IPR005084">
    <property type="entry name" value="CBM6"/>
</dbReference>
<keyword evidence="4 10" id="KW-0732">Signal</keyword>
<dbReference type="Gene3D" id="2.70.98.30">
    <property type="entry name" value="Golgi alpha-mannosidase II, domain 4"/>
    <property type="match status" value="1"/>
</dbReference>
<dbReference type="PROSITE" id="PS52008">
    <property type="entry name" value="GH81"/>
    <property type="match status" value="1"/>
</dbReference>
<reference evidence="12 13" key="1">
    <citation type="submission" date="2021-05" db="EMBL/GenBank/DDBJ databases">
        <title>Comparative genomic studies on the polysaccharide-degrading batcterial strains of the Flammeovirga genus.</title>
        <authorList>
            <person name="Zewei F."/>
            <person name="Zheng Z."/>
            <person name="Yu L."/>
            <person name="Ruyue G."/>
            <person name="Yanhong M."/>
            <person name="Yuanyuan C."/>
            <person name="Jingyan G."/>
            <person name="Wenjun H."/>
        </authorList>
    </citation>
    <scope>NUCLEOTIDE SEQUENCE [LARGE SCALE GENOMIC DNA]</scope>
    <source>
        <strain evidence="12 13">NBRC:100898</strain>
    </source>
</reference>
<dbReference type="GO" id="GO:0000272">
    <property type="term" value="P:polysaccharide catabolic process"/>
    <property type="evidence" value="ECO:0007669"/>
    <property type="project" value="UniProtKB-KW"/>
</dbReference>
<dbReference type="InterPro" id="IPR005200">
    <property type="entry name" value="Endo-beta-glucanase"/>
</dbReference>
<dbReference type="GO" id="GO:0042973">
    <property type="term" value="F:glucan endo-1,3-beta-D-glucosidase activity"/>
    <property type="evidence" value="ECO:0007669"/>
    <property type="project" value="UniProtKB-EC"/>
</dbReference>
<evidence type="ECO:0000256" key="1">
    <source>
        <dbReference type="ARBA" id="ARBA00000382"/>
    </source>
</evidence>
<feature type="signal peptide" evidence="10">
    <location>
        <begin position="1"/>
        <end position="26"/>
    </location>
</feature>
<proteinExistence type="inferred from homology"/>
<dbReference type="InterPro" id="IPR008979">
    <property type="entry name" value="Galactose-bd-like_sf"/>
</dbReference>
<dbReference type="CDD" id="cd04080">
    <property type="entry name" value="CBM6_cellulase-like"/>
    <property type="match status" value="1"/>
</dbReference>
<dbReference type="GO" id="GO:0030246">
    <property type="term" value="F:carbohydrate binding"/>
    <property type="evidence" value="ECO:0007669"/>
    <property type="project" value="InterPro"/>
</dbReference>
<dbReference type="EC" id="3.2.1.39" evidence="3"/>
<dbReference type="PROSITE" id="PS51175">
    <property type="entry name" value="CBM6"/>
    <property type="match status" value="1"/>
</dbReference>
<dbReference type="RefSeq" id="WP_169662914.1">
    <property type="nucleotide sequence ID" value="NZ_CP076132.1"/>
</dbReference>
<dbReference type="InterPro" id="IPR026444">
    <property type="entry name" value="Secre_tail"/>
</dbReference>
<feature type="chain" id="PRO_5043757519" description="glucan endo-1,3-beta-D-glucosidase" evidence="10">
    <location>
        <begin position="27"/>
        <end position="1766"/>
    </location>
</feature>
<keyword evidence="8" id="KW-0961">Cell wall biogenesis/degradation</keyword>
<organism evidence="12 13">
    <name type="scientific">Flammeovirga yaeyamensis</name>
    <dbReference type="NCBI Taxonomy" id="367791"/>
    <lineage>
        <taxon>Bacteria</taxon>
        <taxon>Pseudomonadati</taxon>
        <taxon>Bacteroidota</taxon>
        <taxon>Cytophagia</taxon>
        <taxon>Cytophagales</taxon>
        <taxon>Flammeovirgaceae</taxon>
        <taxon>Flammeovirga</taxon>
    </lineage>
</organism>
<dbReference type="InterPro" id="IPR035986">
    <property type="entry name" value="PKD_dom_sf"/>
</dbReference>
<keyword evidence="13" id="KW-1185">Reference proteome</keyword>
<comment type="catalytic activity">
    <reaction evidence="1">
        <text>Hydrolysis of (1-&gt;3)-beta-D-glucosidic linkages in (1-&gt;3)-beta-D-glucans.</text>
        <dbReference type="EC" id="3.2.1.39"/>
    </reaction>
</comment>
<dbReference type="KEGG" id="fya:KMW28_17440"/>
<dbReference type="Pfam" id="PF17652">
    <property type="entry name" value="Glyco_hydro81C"/>
    <property type="match status" value="1"/>
</dbReference>
<gene>
    <name evidence="12" type="ORF">KMW28_17440</name>
</gene>
<dbReference type="InterPro" id="IPR006584">
    <property type="entry name" value="Cellulose-bd_IV"/>
</dbReference>
<keyword evidence="5" id="KW-0378">Hydrolase</keyword>
<evidence type="ECO:0000313" key="12">
    <source>
        <dbReference type="EMBL" id="QWG01428.1"/>
    </source>
</evidence>
<dbReference type="Pfam" id="PF22352">
    <property type="entry name" value="K319L-like_PKD"/>
    <property type="match status" value="1"/>
</dbReference>
<dbReference type="SMART" id="SM00606">
    <property type="entry name" value="CBD_IV"/>
    <property type="match status" value="1"/>
</dbReference>
<evidence type="ECO:0000256" key="8">
    <source>
        <dbReference type="ARBA" id="ARBA00023316"/>
    </source>
</evidence>
<sequence length="1766" mass="192446">MKKTTTKLIVVLWTLLTFSLPLNTYAQFVGVGNGSYTTTFPGTDAAGRNAYPAGTPQLSENALGKPVPTNDWWSTLLQSDHANNLFNYPLAMKTTNEGLVVTYIPWGVLDDVAPITVGVENLNATKTTIADHSDWTVTMDWNDGTRHFQAVSGIGMPFVYFDKQDTDVAQVDISEGTVTVTDEIITVENARNGASFVIYAPSGSVWEQNGTTYTSTLNGKNYWSLIMLPQSTSNVAAAATTYQKYAYVFPTNTTADWTYNESTSILSTVYNVEVDVKEGTDDAMLLGLLPHQWDNLSASSLQPNDVTYTSVRGTLKMLEGNTFTTENTFHGILPNLPYVTNYSDSFDPSALNQKVEALKNESLSSWTDSYNEGQVMNRLIQTARIADQTGNIEARDLMIATVKERLEDWLTAESGEVAFLFYYNSDWTAMLGYPAGHGQDSNLNDHHFHWGYFIHAAAFMEQYEPGWAAQYGDMINLLVRDASSPNRDDDTFPYLRNFSPYAGHCWANGFASFPQGNDQESTSESMQFHSSLIHWGEISGNKEIRDLGIYLYTTEQAAVEEYWFDMYERNFKPDQQYSLVSRVWGNSYDNGTFWTADIAASYNIELYPIHGGSLYLGHNVAYVEKLWAEMTQNTQVLDKVDNPNLWYDVMWSYLAFSDPAKAIELYDDHPGRNIKFGVSDAQTYHWLHAMNALGKVDISITADSPLAAAFNKDGNKTYVAHNYSNTEQTVTFSDGYQLVVPAGKMATNKDISIEGTITSSFSQAPVGGSVDLTVEVKDITPTKVEIYNGSTLLGSIDTAPFTAKAENLTAGQNQFYAKMYDGDKFDVTNIVSVTAGFQVAFGDGTPELPGTIEAGHYDVFEGGLGQGITYQDNTTFNEGNYRKDEYVDNVLDNTEGATVGWTNGGEWLEYTVQVTASGLYDLSYRYASGIGEGGGPFKLLSDGEIIVDNILVSSTGDWGAWQTATVNNVPLTAGKHILRLAFDNGGFNIGKMTFAKTGELPYSQPFADAGDDRVIALADGAVVLDGSNSYDPDNGALTYTWVQLYGPTVATIQETSSISPTLGNLIGGEYLFELSVSNGEYTGKDQVKITVTEDGKIPPKVSITSPENQSTVYIGNEVIIQTNPTDQDGTIAKVEFFVDDQSIGSVTQAPFELAWNPTEEKIYSIHVVATDNDDKTAESTVITLESKSIPSCRGTSVNGDYDYQFSEDASNPTLTFIPNQVGMGASVCILYLSVDGGGYGGYSVTADVPFQVNAAEGQTVSFYYTYSHPEGGERNTSEDPNTYVIGTCDNSEVENTYPSVEITSPKDGDMLVEGTEITISADASDADGTVAQVEFFVDNSSIGVVSQAPYEVNWTVATGGSQLKAVATDNDGNRTTSKVISIIGRSATSCLEGEVSNGHFRYIVSDASSNPTLTFVPNIAGLGDVILILHYKTTEEGVYPGHLAKPNEPFELNAPNGSTVTFYYTYSHPEGGERNTVDDIQSFVVGDCASEAENELPTVSIATSDSETAYDVNTEITFVASASDTDGTIAQVEFFVNNASIGSLTEAPYEMKWMSGTADTYTVKAVATDNDGGEASDEMNIQLNEVIPENELPTITLSTSDNATSYTVNDEITFETAVADTDGTITKVEFFINNESIRSVSEAPFEMKWSSATSGEYVVKAMVTDNDGGTASDEINITLVEDTPTSLSTDHYQVNYFPNPVTNSLTIDLPTAQQTVIIRNVEGKEMATMTLGLGQSQIDVSHLKSGIYFISVIGGDYTNSFKIIKQ</sequence>
<evidence type="ECO:0000313" key="13">
    <source>
        <dbReference type="Proteomes" id="UP000678679"/>
    </source>
</evidence>
<dbReference type="SUPFAM" id="SSF49299">
    <property type="entry name" value="PKD domain"/>
    <property type="match status" value="1"/>
</dbReference>
<evidence type="ECO:0000256" key="5">
    <source>
        <dbReference type="ARBA" id="ARBA00022801"/>
    </source>
</evidence>
<dbReference type="Proteomes" id="UP000678679">
    <property type="component" value="Chromosome 1"/>
</dbReference>
<dbReference type="Pfam" id="PF18962">
    <property type="entry name" value="Por_Secre_tail"/>
    <property type="match status" value="1"/>
</dbReference>
<keyword evidence="9" id="KW-0624">Polysaccharide degradation</keyword>
<evidence type="ECO:0000256" key="10">
    <source>
        <dbReference type="SAM" id="SignalP"/>
    </source>
</evidence>
<evidence type="ECO:0000256" key="3">
    <source>
        <dbReference type="ARBA" id="ARBA00012780"/>
    </source>
</evidence>
<dbReference type="NCBIfam" id="TIGR04183">
    <property type="entry name" value="Por_Secre_tail"/>
    <property type="match status" value="1"/>
</dbReference>
<name>A0AAX1N6D7_9BACT</name>
<dbReference type="InterPro" id="IPR040720">
    <property type="entry name" value="GH81_C"/>
</dbReference>
<dbReference type="PANTHER" id="PTHR31983:SF0">
    <property type="entry name" value="GLUCAN ENDO-1,3-BETA-D-GLUCOSIDASE 2"/>
    <property type="match status" value="1"/>
</dbReference>
<dbReference type="Pfam" id="PF03422">
    <property type="entry name" value="CBM_6"/>
    <property type="match status" value="1"/>
</dbReference>
<dbReference type="Pfam" id="PF17957">
    <property type="entry name" value="Big_7"/>
    <property type="match status" value="4"/>
</dbReference>
<accession>A0AAX1N6D7</accession>
<dbReference type="GO" id="GO:0052861">
    <property type="term" value="F:endo-1,3(4)-beta-glucanase activity"/>
    <property type="evidence" value="ECO:0007669"/>
    <property type="project" value="InterPro"/>
</dbReference>
<evidence type="ECO:0000256" key="9">
    <source>
        <dbReference type="ARBA" id="ARBA00023326"/>
    </source>
</evidence>
<comment type="similarity">
    <text evidence="2">Belongs to the glycosyl hydrolase 81 family.</text>
</comment>
<dbReference type="EMBL" id="CP076132">
    <property type="protein sequence ID" value="QWG01428.1"/>
    <property type="molecule type" value="Genomic_DNA"/>
</dbReference>
<dbReference type="Gene3D" id="2.60.40.10">
    <property type="entry name" value="Immunoglobulins"/>
    <property type="match status" value="6"/>
</dbReference>
<dbReference type="GO" id="GO:0071555">
    <property type="term" value="P:cell wall organization"/>
    <property type="evidence" value="ECO:0007669"/>
    <property type="project" value="UniProtKB-KW"/>
</dbReference>
<dbReference type="InterPro" id="IPR013783">
    <property type="entry name" value="Ig-like_fold"/>
</dbReference>
<evidence type="ECO:0000256" key="6">
    <source>
        <dbReference type="ARBA" id="ARBA00023277"/>
    </source>
</evidence>
<dbReference type="Gene3D" id="2.60.120.260">
    <property type="entry name" value="Galactose-binding domain-like"/>
    <property type="match status" value="1"/>
</dbReference>
<protein>
    <recommendedName>
        <fullName evidence="3">glucan endo-1,3-beta-D-glucosidase</fullName>
        <ecNumber evidence="3">3.2.1.39</ecNumber>
    </recommendedName>
</protein>
<dbReference type="PANTHER" id="PTHR31983">
    <property type="entry name" value="ENDO-1,3(4)-BETA-GLUCANASE 1"/>
    <property type="match status" value="1"/>
</dbReference>
<keyword evidence="7" id="KW-0326">Glycosidase</keyword>
<evidence type="ECO:0000259" key="11">
    <source>
        <dbReference type="PROSITE" id="PS51175"/>
    </source>
</evidence>
<evidence type="ECO:0000256" key="2">
    <source>
        <dbReference type="ARBA" id="ARBA00010730"/>
    </source>
</evidence>
<feature type="domain" description="CBM6" evidence="11">
    <location>
        <begin position="868"/>
        <end position="995"/>
    </location>
</feature>
<dbReference type="SUPFAM" id="SSF49785">
    <property type="entry name" value="Galactose-binding domain-like"/>
    <property type="match status" value="1"/>
</dbReference>
<evidence type="ECO:0000256" key="4">
    <source>
        <dbReference type="ARBA" id="ARBA00022729"/>
    </source>
</evidence>
<evidence type="ECO:0000256" key="7">
    <source>
        <dbReference type="ARBA" id="ARBA00023295"/>
    </source>
</evidence>
<keyword evidence="6" id="KW-0119">Carbohydrate metabolism</keyword>